<dbReference type="SUPFAM" id="SSF46894">
    <property type="entry name" value="C-terminal effector domain of the bipartite response regulators"/>
    <property type="match status" value="1"/>
</dbReference>
<dbReference type="PANTHER" id="PTHR44688">
    <property type="entry name" value="DNA-BINDING TRANSCRIPTIONAL ACTIVATOR DEVR_DOSR"/>
    <property type="match status" value="1"/>
</dbReference>
<gene>
    <name evidence="5" type="ORF">KM031_16830</name>
</gene>
<dbReference type="PRINTS" id="PR00038">
    <property type="entry name" value="HTHLUXR"/>
</dbReference>
<feature type="domain" description="HTH luxR-type" evidence="4">
    <location>
        <begin position="202"/>
        <end position="259"/>
    </location>
</feature>
<dbReference type="AlphaFoldDB" id="A0A975PB30"/>
<evidence type="ECO:0000256" key="3">
    <source>
        <dbReference type="ARBA" id="ARBA00023163"/>
    </source>
</evidence>
<organism evidence="5 6">
    <name type="scientific">Gemmobacter fulvus</name>
    <dbReference type="NCBI Taxonomy" id="2840474"/>
    <lineage>
        <taxon>Bacteria</taxon>
        <taxon>Pseudomonadati</taxon>
        <taxon>Pseudomonadota</taxon>
        <taxon>Alphaproteobacteria</taxon>
        <taxon>Rhodobacterales</taxon>
        <taxon>Paracoccaceae</taxon>
        <taxon>Gemmobacter</taxon>
    </lineage>
</organism>
<name>A0A975PB30_9RHOB</name>
<proteinExistence type="predicted"/>
<accession>A0A975PB30</accession>
<keyword evidence="3" id="KW-0804">Transcription</keyword>
<dbReference type="Pfam" id="PF00196">
    <property type="entry name" value="GerE"/>
    <property type="match status" value="1"/>
</dbReference>
<dbReference type="Gene3D" id="1.10.10.10">
    <property type="entry name" value="Winged helix-like DNA-binding domain superfamily/Winged helix DNA-binding domain"/>
    <property type="match status" value="1"/>
</dbReference>
<dbReference type="KEGG" id="gfu:KM031_16830"/>
<dbReference type="Proteomes" id="UP000679352">
    <property type="component" value="Plasmid p1"/>
</dbReference>
<dbReference type="EMBL" id="CP076362">
    <property type="protein sequence ID" value="QWK92368.1"/>
    <property type="molecule type" value="Genomic_DNA"/>
</dbReference>
<keyword evidence="5" id="KW-0614">Plasmid</keyword>
<keyword evidence="6" id="KW-1185">Reference proteome</keyword>
<dbReference type="RefSeq" id="WP_215505343.1">
    <property type="nucleotide sequence ID" value="NZ_CP076362.1"/>
</dbReference>
<dbReference type="InterPro" id="IPR000792">
    <property type="entry name" value="Tscrpt_reg_LuxR_C"/>
</dbReference>
<evidence type="ECO:0000313" key="5">
    <source>
        <dbReference type="EMBL" id="QWK92368.1"/>
    </source>
</evidence>
<dbReference type="SMART" id="SM00421">
    <property type="entry name" value="HTH_LUXR"/>
    <property type="match status" value="1"/>
</dbReference>
<protein>
    <submittedName>
        <fullName evidence="5">LuxR C-terminal-related transcriptional regulator</fullName>
    </submittedName>
</protein>
<sequence length="267" mass="29347">MHAESTLGAMSEMVSIIGDPAFGDRFFGIVERMIGADHCTVFVSHGGGVQTLVAEAQTDAAAARVRQLAGLYSERGYRTDPVWNRASPRPTETAVHAEVIAPGYFADPAYRREFYEKPNIMEEIALSAEVGCGRRVYASFYREQGRARFSEAEISALQASAPVTMQVLAKHADLTHAVAAPSRSLSREDLLRRVQQAMMDENSLLTQREAEVCTGIVLGYTILGLSLNMGISVNTVATHRKRAYAKLRISSQNELFAHYFSLVENLS</sequence>
<evidence type="ECO:0000259" key="4">
    <source>
        <dbReference type="SMART" id="SM00421"/>
    </source>
</evidence>
<reference evidence="5" key="1">
    <citation type="submission" date="2021-06" db="EMBL/GenBank/DDBJ databases">
        <authorList>
            <person name="Lee C.-S."/>
            <person name="Jin L."/>
        </authorList>
    </citation>
    <scope>NUCLEOTIDE SEQUENCE</scope>
    <source>
        <strain evidence="5">Con5</strain>
        <plasmid evidence="5">p1</plasmid>
    </source>
</reference>
<geneLocation type="plasmid" evidence="5 6">
    <name>p1</name>
</geneLocation>
<evidence type="ECO:0000256" key="2">
    <source>
        <dbReference type="ARBA" id="ARBA00023125"/>
    </source>
</evidence>
<keyword evidence="1" id="KW-0805">Transcription regulation</keyword>
<dbReference type="InterPro" id="IPR016032">
    <property type="entry name" value="Sig_transdc_resp-reg_C-effctor"/>
</dbReference>
<evidence type="ECO:0000313" key="6">
    <source>
        <dbReference type="Proteomes" id="UP000679352"/>
    </source>
</evidence>
<dbReference type="GO" id="GO:0006355">
    <property type="term" value="P:regulation of DNA-templated transcription"/>
    <property type="evidence" value="ECO:0007669"/>
    <property type="project" value="InterPro"/>
</dbReference>
<dbReference type="PANTHER" id="PTHR44688:SF16">
    <property type="entry name" value="DNA-BINDING TRANSCRIPTIONAL ACTIVATOR DEVR_DOSR"/>
    <property type="match status" value="1"/>
</dbReference>
<keyword evidence="2" id="KW-0238">DNA-binding</keyword>
<dbReference type="InterPro" id="IPR036388">
    <property type="entry name" value="WH-like_DNA-bd_sf"/>
</dbReference>
<dbReference type="GO" id="GO:0003677">
    <property type="term" value="F:DNA binding"/>
    <property type="evidence" value="ECO:0007669"/>
    <property type="project" value="UniProtKB-KW"/>
</dbReference>
<evidence type="ECO:0000256" key="1">
    <source>
        <dbReference type="ARBA" id="ARBA00023015"/>
    </source>
</evidence>